<dbReference type="PROSITE" id="PS50005">
    <property type="entry name" value="TPR"/>
    <property type="match status" value="2"/>
</dbReference>
<dbReference type="SUPFAM" id="SSF48452">
    <property type="entry name" value="TPR-like"/>
    <property type="match status" value="1"/>
</dbReference>
<evidence type="ECO:0008006" key="6">
    <source>
        <dbReference type="Google" id="ProtNLM"/>
    </source>
</evidence>
<comment type="caution">
    <text evidence="4">The sequence shown here is derived from an EMBL/GenBank/DDBJ whole genome shotgun (WGS) entry which is preliminary data.</text>
</comment>
<feature type="repeat" description="TPR" evidence="3">
    <location>
        <begin position="90"/>
        <end position="123"/>
    </location>
</feature>
<gene>
    <name evidence="4" type="ORF">FNK824_LOCUS40168</name>
</gene>
<proteinExistence type="predicted"/>
<evidence type="ECO:0000256" key="2">
    <source>
        <dbReference type="ARBA" id="ARBA00022803"/>
    </source>
</evidence>
<dbReference type="EMBL" id="CAJOBE010030177">
    <property type="protein sequence ID" value="CAF4288265.1"/>
    <property type="molecule type" value="Genomic_DNA"/>
</dbReference>
<dbReference type="InterPro" id="IPR019734">
    <property type="entry name" value="TPR_rpt"/>
</dbReference>
<keyword evidence="2 3" id="KW-0802">TPR repeat</keyword>
<feature type="repeat" description="TPR" evidence="3">
    <location>
        <begin position="10"/>
        <end position="43"/>
    </location>
</feature>
<protein>
    <recommendedName>
        <fullName evidence="6">Kinesin light chain</fullName>
    </recommendedName>
</protein>
<dbReference type="Proteomes" id="UP000663874">
    <property type="component" value="Unassembled WGS sequence"/>
</dbReference>
<feature type="non-terminal residue" evidence="4">
    <location>
        <position position="138"/>
    </location>
</feature>
<accession>A0A820H667</accession>
<evidence type="ECO:0000313" key="5">
    <source>
        <dbReference type="Proteomes" id="UP000663874"/>
    </source>
</evidence>
<dbReference type="PANTHER" id="PTHR45641">
    <property type="entry name" value="TETRATRICOPEPTIDE REPEAT PROTEIN (AFU_ORTHOLOGUE AFUA_6G03870)"/>
    <property type="match status" value="1"/>
</dbReference>
<reference evidence="4" key="1">
    <citation type="submission" date="2021-02" db="EMBL/GenBank/DDBJ databases">
        <authorList>
            <person name="Nowell W R."/>
        </authorList>
    </citation>
    <scope>NUCLEOTIDE SEQUENCE</scope>
</reference>
<dbReference type="SMART" id="SM00028">
    <property type="entry name" value="TPR"/>
    <property type="match status" value="3"/>
</dbReference>
<dbReference type="InterPro" id="IPR011990">
    <property type="entry name" value="TPR-like_helical_dom_sf"/>
</dbReference>
<dbReference type="Pfam" id="PF13424">
    <property type="entry name" value="TPR_12"/>
    <property type="match status" value="1"/>
</dbReference>
<dbReference type="AlphaFoldDB" id="A0A820H667"/>
<dbReference type="Gene3D" id="1.25.40.10">
    <property type="entry name" value="Tetratricopeptide repeat domain"/>
    <property type="match status" value="1"/>
</dbReference>
<keyword evidence="1" id="KW-0677">Repeat</keyword>
<organism evidence="4 5">
    <name type="scientific">Rotaria sordida</name>
    <dbReference type="NCBI Taxonomy" id="392033"/>
    <lineage>
        <taxon>Eukaryota</taxon>
        <taxon>Metazoa</taxon>
        <taxon>Spiralia</taxon>
        <taxon>Gnathifera</taxon>
        <taxon>Rotifera</taxon>
        <taxon>Eurotatoria</taxon>
        <taxon>Bdelloidea</taxon>
        <taxon>Philodinida</taxon>
        <taxon>Philodinidae</taxon>
        <taxon>Rotaria</taxon>
    </lineage>
</organism>
<name>A0A820H667_9BILA</name>
<dbReference type="Pfam" id="PF13176">
    <property type="entry name" value="TPR_7"/>
    <property type="match status" value="1"/>
</dbReference>
<evidence type="ECO:0000256" key="1">
    <source>
        <dbReference type="ARBA" id="ARBA00022737"/>
    </source>
</evidence>
<dbReference type="PANTHER" id="PTHR45641:SF19">
    <property type="entry name" value="NEPHROCYSTIN-3"/>
    <property type="match status" value="1"/>
</dbReference>
<evidence type="ECO:0000313" key="4">
    <source>
        <dbReference type="EMBL" id="CAF4288265.1"/>
    </source>
</evidence>
<sequence length="138" mass="15701">MKNEYFGSGQPNLGQFGNLLIGMGKFDDAEKYYHRLLKELPDDHQDIASCYNGLGIVAFNKGSYNLSLYHHQQALKIFQQTLGSNHPHLADTHNSIGSVYESKHKYKQALNSYKKALVIYQEAFGDDHRNLAICFTNM</sequence>
<evidence type="ECO:0000256" key="3">
    <source>
        <dbReference type="PROSITE-ProRule" id="PRU00339"/>
    </source>
</evidence>